<protein>
    <submittedName>
        <fullName evidence="3">3-oxoacyl-ACP reductase</fullName>
    </submittedName>
</protein>
<comment type="similarity">
    <text evidence="1">Belongs to the short-chain dehydrogenases/reductases (SDR) family.</text>
</comment>
<dbReference type="InterPro" id="IPR036291">
    <property type="entry name" value="NAD(P)-bd_dom_sf"/>
</dbReference>
<dbReference type="PANTHER" id="PTHR42879:SF2">
    <property type="entry name" value="3-OXOACYL-[ACYL-CARRIER-PROTEIN] REDUCTASE FABG"/>
    <property type="match status" value="1"/>
</dbReference>
<proteinExistence type="inferred from homology"/>
<name>A0A6T9Y9W8_ALTMA</name>
<sequence>MNDKKWVLVTGGSRGIGKGMTEHLAAQGYFVVFTFNSSQQLATELEESIKESGGEAKGYQCDGSVYSNVDLLCHSLLELYGAPYAVINNMGMTGDQLIYGFDIELYEKVIATNLNSAVYFNKCLIPAMSENREGKIVHISSVTGIKGNKGQMSYAATKAAMIGMTKTLSLEAARFDITVNSVAPGFIATDMVSQMPDAAKKKITKEVPLKRMGEIKDVSNLVEFLISEKASYITGQNFVVDGGLTA</sequence>
<dbReference type="InterPro" id="IPR020904">
    <property type="entry name" value="Sc_DH/Rdtase_CS"/>
</dbReference>
<dbReference type="PROSITE" id="PS00061">
    <property type="entry name" value="ADH_SHORT"/>
    <property type="match status" value="1"/>
</dbReference>
<gene>
    <name evidence="3" type="ORF">ALFOR1_40600</name>
</gene>
<evidence type="ECO:0000313" key="3">
    <source>
        <dbReference type="EMBL" id="CAB9495201.1"/>
    </source>
</evidence>
<dbReference type="PRINTS" id="PR00080">
    <property type="entry name" value="SDRFAMILY"/>
</dbReference>
<dbReference type="Pfam" id="PF13561">
    <property type="entry name" value="adh_short_C2"/>
    <property type="match status" value="1"/>
</dbReference>
<dbReference type="PANTHER" id="PTHR42879">
    <property type="entry name" value="3-OXOACYL-(ACYL-CARRIER-PROTEIN) REDUCTASE"/>
    <property type="match status" value="1"/>
</dbReference>
<evidence type="ECO:0000256" key="1">
    <source>
        <dbReference type="ARBA" id="ARBA00006484"/>
    </source>
</evidence>
<dbReference type="Gene3D" id="3.40.50.720">
    <property type="entry name" value="NAD(P)-binding Rossmann-like Domain"/>
    <property type="match status" value="1"/>
</dbReference>
<dbReference type="EMBL" id="LR812090">
    <property type="protein sequence ID" value="CAB9495201.1"/>
    <property type="molecule type" value="Genomic_DNA"/>
</dbReference>
<dbReference type="FunFam" id="3.40.50.720:FF:000173">
    <property type="entry name" value="3-oxoacyl-[acyl-carrier protein] reductase"/>
    <property type="match status" value="1"/>
</dbReference>
<accession>A0A6T9Y9W8</accession>
<dbReference type="GO" id="GO:0032787">
    <property type="term" value="P:monocarboxylic acid metabolic process"/>
    <property type="evidence" value="ECO:0007669"/>
    <property type="project" value="UniProtKB-ARBA"/>
</dbReference>
<keyword evidence="2" id="KW-0560">Oxidoreductase</keyword>
<dbReference type="SUPFAM" id="SSF51735">
    <property type="entry name" value="NAD(P)-binding Rossmann-fold domains"/>
    <property type="match status" value="1"/>
</dbReference>
<dbReference type="RefSeq" id="WP_179985258.1">
    <property type="nucleotide sequence ID" value="NZ_LR812090.1"/>
</dbReference>
<organism evidence="3 4">
    <name type="scientific">Alteromonas macleodii</name>
    <name type="common">Pseudoalteromonas macleodii</name>
    <dbReference type="NCBI Taxonomy" id="28108"/>
    <lineage>
        <taxon>Bacteria</taxon>
        <taxon>Pseudomonadati</taxon>
        <taxon>Pseudomonadota</taxon>
        <taxon>Gammaproteobacteria</taxon>
        <taxon>Alteromonadales</taxon>
        <taxon>Alteromonadaceae</taxon>
        <taxon>Alteromonas/Salinimonas group</taxon>
        <taxon>Alteromonas</taxon>
    </lineage>
</organism>
<dbReference type="PRINTS" id="PR00081">
    <property type="entry name" value="GDHRDH"/>
</dbReference>
<evidence type="ECO:0000313" key="4">
    <source>
        <dbReference type="Proteomes" id="UP000509458"/>
    </source>
</evidence>
<dbReference type="InterPro" id="IPR002347">
    <property type="entry name" value="SDR_fam"/>
</dbReference>
<dbReference type="AlphaFoldDB" id="A0A6T9Y9W8"/>
<evidence type="ECO:0000256" key="2">
    <source>
        <dbReference type="ARBA" id="ARBA00023002"/>
    </source>
</evidence>
<reference evidence="3 4" key="1">
    <citation type="submission" date="2020-06" db="EMBL/GenBank/DDBJ databases">
        <authorList>
            <person name="Duchaud E."/>
        </authorList>
    </citation>
    <scope>NUCLEOTIDE SEQUENCE [LARGE SCALE GENOMIC DNA]</scope>
    <source>
        <strain evidence="3">Alteromonas fortis</strain>
    </source>
</reference>
<dbReference type="InterPro" id="IPR050259">
    <property type="entry name" value="SDR"/>
</dbReference>
<dbReference type="Proteomes" id="UP000509458">
    <property type="component" value="Chromosome"/>
</dbReference>
<dbReference type="GO" id="GO:0016491">
    <property type="term" value="F:oxidoreductase activity"/>
    <property type="evidence" value="ECO:0007669"/>
    <property type="project" value="UniProtKB-KW"/>
</dbReference>